<dbReference type="Proteomes" id="UP001519667">
    <property type="component" value="Unassembled WGS sequence"/>
</dbReference>
<reference evidence="1 2" key="1">
    <citation type="submission" date="2021-04" db="EMBL/GenBank/DDBJ databases">
        <title>Pseudomonas boanensis sp. nov., a bacterium isolated from river water used for household purposes in Boane District, Mozambique.</title>
        <authorList>
            <person name="Nicklasson M."/>
            <person name="Martin-Rodriguez A.J."/>
            <person name="Thorell K."/>
            <person name="Neves L."/>
            <person name="Mussagy A."/>
            <person name="Rydberg H.A."/>
            <person name="Hernroth B."/>
            <person name="Svensson-Stadler L."/>
            <person name="Sjoling A."/>
        </authorList>
    </citation>
    <scope>NUCLEOTIDE SEQUENCE [LARGE SCALE GENOMIC DNA]</scope>
    <source>
        <strain evidence="1 2">DB1</strain>
    </source>
</reference>
<sequence>MKFAWPVKSGRNIPRLTALVASGELRPLFKRWKQPYPFDKDLETPHAAQ</sequence>
<name>A0ABS5XK14_9GAMM</name>
<protein>
    <submittedName>
        <fullName evidence="1">Uncharacterized protein</fullName>
    </submittedName>
</protein>
<evidence type="ECO:0000313" key="2">
    <source>
        <dbReference type="Proteomes" id="UP001519667"/>
    </source>
</evidence>
<evidence type="ECO:0000313" key="1">
    <source>
        <dbReference type="EMBL" id="MBT8768022.1"/>
    </source>
</evidence>
<proteinExistence type="predicted"/>
<comment type="caution">
    <text evidence="1">The sequence shown here is derived from an EMBL/GenBank/DDBJ whole genome shotgun (WGS) entry which is preliminary data.</text>
</comment>
<keyword evidence="2" id="KW-1185">Reference proteome</keyword>
<dbReference type="RefSeq" id="WP_215377784.1">
    <property type="nucleotide sequence ID" value="NZ_JAGTIS010000010.1"/>
</dbReference>
<gene>
    <name evidence="1" type="ORF">J7302_18090</name>
</gene>
<organism evidence="1 2">
    <name type="scientific">Metapseudomonas boanensis</name>
    <dbReference type="NCBI Taxonomy" id="2822138"/>
    <lineage>
        <taxon>Bacteria</taxon>
        <taxon>Pseudomonadati</taxon>
        <taxon>Pseudomonadota</taxon>
        <taxon>Gammaproteobacteria</taxon>
        <taxon>Pseudomonadales</taxon>
        <taxon>Pseudomonadaceae</taxon>
        <taxon>Metapseudomonas</taxon>
    </lineage>
</organism>
<accession>A0ABS5XK14</accession>
<dbReference type="EMBL" id="JAGTIS010000010">
    <property type="protein sequence ID" value="MBT8768022.1"/>
    <property type="molecule type" value="Genomic_DNA"/>
</dbReference>